<evidence type="ECO:0000313" key="9">
    <source>
        <dbReference type="Proteomes" id="UP000483802"/>
    </source>
</evidence>
<feature type="region of interest" description="Disordered" evidence="5">
    <location>
        <begin position="52"/>
        <end position="88"/>
    </location>
</feature>
<keyword evidence="9" id="KW-1185">Reference proteome</keyword>
<feature type="binding site" evidence="3">
    <location>
        <begin position="694"/>
        <end position="701"/>
    </location>
    <ligand>
        <name>ATP</name>
        <dbReference type="ChEBI" id="CHEBI:30616"/>
    </ligand>
</feature>
<keyword evidence="8" id="KW-0131">Cell cycle</keyword>
<evidence type="ECO:0000256" key="2">
    <source>
        <dbReference type="ARBA" id="ARBA00022840"/>
    </source>
</evidence>
<sequence length="1501" mass="159597">MQVMVTAVREGVAPQDVLLTVEDDATVADAAACLTVAADTSNVVTGRFPASLGGKGHGGKGHGDKCHGDKGPGGKGHEDPLGPKASGLWVDGTLHDPAALASTALRDGVRVTADDSIGPFLRAGEPVGRFELRVCGGPDTGRVTRVQAGTVSVGTDASCTLPVADPTVPGLAFRLAVGVDGSVTLRPQDGVPLTLDDTPVTADCPWPAGLLLAVGDTRVILAETQAPDAHLAPTDDGGYAYNRPPRFSPLRQRPRVTVPAEPVKGEGPRLQLITSFIPALFGLSMYFMTRQVYTLLFCAMSPLMMLGYWFSEARHQRKKYKQDVKEYKRACVAYEAQVTELGKADQQARRAAHPDPAELLLYATGPRRRLWERRIVDPDVLQLRVGLATLPAEIELRAAKSSSFDEPPEPPVVADVPVTLPLPDLGVIGVAGRRDLGLAVSRWLLAQATGLHSPRDLSLVVLSAAADARDAWDWAHWLPHTAPQQGQDCMSLVGSEPEVVGRRIQELLAELERRKASANDFGAANRLRPDPFVLVLLDGARLLRRMPGVPQLLQEGPQHGIFAVCVDEDDRLLPEECKAAVIGLHEQPHHVRVSGGGLEHVGDVLADQVSGAWCELLTRSLAPVRDVSQDDADAALPTAARLLSLLGMPDPTGADVAGVWRQGGSTTAAPIGVAADGPFVLDIRRDGPHALVAGTTGAGKSELLQTIIASLALANRPDALNFVLIDYKGGSAFQDCAQLPHTVGMVSDLDAHLTERALASLAAELRRREEILFDTGTKDLEDYNDTRRIRPELAPMPRLVLIIDEFASLVAELPDFIAGLVDIARRGRSLGVHLILATQRPAGVVSADIRANTNLRIALRVTDGGESSDVIDAPDAGAIAKSTPGRAYVRSGAQSLVAVQSARIGGRRPSNDADRPKATAFPVDWAAFGRPAPRIASNDDDGTLVTDLSVLVGAIRAGAELMGFGEQHSPWLPPLPDLLWLGELPDVAETQPRAHGEVPPIRIGLTDLPAQQRRAPLALDLVHGEHIMLAGGARSGRSTALRSLAGSLAANTSPADVHLYGIDCGANALLPLANLPHCGAIVTRDQPDRVRRLLDRLSGEIARRQQYLAMEGLSSAAEQRATAAPEDRLPWMVLLIDNWEGYVAALENVDYGKLIDMATKIFREGAAVGVKVVMTADRSGFSGQVSPSFADKLILRLTDANEYSLAGLSAREVPKDMPSGRALRLTDQGVQESQIALLAPDPSGQAQVAALREIAAEAKRVHPVPPRDRRPLRVDELPMRITLEQAHALDPGFVPPSPLWTLFCVGGDELEPIGIDLDESGPGFVIAGPPKSGRSTALLVAAKSLLANQVPTILVTPRRSPLRSLEEHPGVLGVLTADSTERDLKELVDRTDGKFAVVADDADMLYDGSLDRPLEEVAQNGRDGGIAIVVAGATDTLSSQYRGFVVEARRSRQGMILSPQSASDGELFNVRVPTGSGGGPVGRGILVRSGLMVPVQAILDA</sequence>
<dbReference type="RefSeq" id="WP_157164064.1">
    <property type="nucleotide sequence ID" value="NZ_WPNZ01000001.1"/>
</dbReference>
<feature type="compositionally biased region" description="Basic and acidic residues" evidence="5">
    <location>
        <begin position="61"/>
        <end position="81"/>
    </location>
</feature>
<evidence type="ECO:0000256" key="6">
    <source>
        <dbReference type="SAM" id="Phobius"/>
    </source>
</evidence>
<keyword evidence="6" id="KW-0812">Transmembrane</keyword>
<dbReference type="InterPro" id="IPR027417">
    <property type="entry name" value="P-loop_NTPase"/>
</dbReference>
<keyword evidence="1 3" id="KW-0547">Nucleotide-binding</keyword>
<dbReference type="PANTHER" id="PTHR22683">
    <property type="entry name" value="SPORULATION PROTEIN RELATED"/>
    <property type="match status" value="1"/>
</dbReference>
<organism evidence="8 9">
    <name type="scientific">Streptomyces typhae</name>
    <dbReference type="NCBI Taxonomy" id="2681492"/>
    <lineage>
        <taxon>Bacteria</taxon>
        <taxon>Bacillati</taxon>
        <taxon>Actinomycetota</taxon>
        <taxon>Actinomycetes</taxon>
        <taxon>Kitasatosporales</taxon>
        <taxon>Streptomycetaceae</taxon>
        <taxon>Streptomyces</taxon>
    </lineage>
</organism>
<reference evidence="8 9" key="1">
    <citation type="submission" date="2019-11" db="EMBL/GenBank/DDBJ databases">
        <title>Streptomyces typhae sp. nov., a novel endophytic actinomycete isolated from the root of cattail pollen (Typha angustifolia L.).</title>
        <authorList>
            <person name="Peng C."/>
        </authorList>
    </citation>
    <scope>NUCLEOTIDE SEQUENCE [LARGE SCALE GENOMIC DNA]</scope>
    <source>
        <strain evidence="9">p1417</strain>
    </source>
</reference>
<dbReference type="SMART" id="SM00382">
    <property type="entry name" value="AAA"/>
    <property type="match status" value="3"/>
</dbReference>
<dbReference type="PANTHER" id="PTHR22683:SF1">
    <property type="entry name" value="TYPE VII SECRETION SYSTEM PROTEIN ESSC"/>
    <property type="match status" value="1"/>
</dbReference>
<feature type="domain" description="FtsK" evidence="7">
    <location>
        <begin position="676"/>
        <end position="868"/>
    </location>
</feature>
<evidence type="ECO:0000256" key="3">
    <source>
        <dbReference type="PROSITE-ProRule" id="PRU00289"/>
    </source>
</evidence>
<dbReference type="GO" id="GO:0003677">
    <property type="term" value="F:DNA binding"/>
    <property type="evidence" value="ECO:0007669"/>
    <property type="project" value="InterPro"/>
</dbReference>
<keyword evidence="4" id="KW-0175">Coiled coil</keyword>
<evidence type="ECO:0000256" key="4">
    <source>
        <dbReference type="SAM" id="Coils"/>
    </source>
</evidence>
<dbReference type="CDD" id="cd00060">
    <property type="entry name" value="FHA"/>
    <property type="match status" value="1"/>
</dbReference>
<evidence type="ECO:0000313" key="8">
    <source>
        <dbReference type="EMBL" id="MVO83855.1"/>
    </source>
</evidence>
<accession>A0A6L6WNL3</accession>
<evidence type="ECO:0000259" key="7">
    <source>
        <dbReference type="PROSITE" id="PS50901"/>
    </source>
</evidence>
<dbReference type="EMBL" id="WPNZ01000001">
    <property type="protein sequence ID" value="MVO83855.1"/>
    <property type="molecule type" value="Genomic_DNA"/>
</dbReference>
<evidence type="ECO:0000256" key="5">
    <source>
        <dbReference type="SAM" id="MobiDB-lite"/>
    </source>
</evidence>
<dbReference type="InterPro" id="IPR050206">
    <property type="entry name" value="FtsK/SpoIIIE/SftA"/>
</dbReference>
<dbReference type="SUPFAM" id="SSF52540">
    <property type="entry name" value="P-loop containing nucleoside triphosphate hydrolases"/>
    <property type="match status" value="3"/>
</dbReference>
<evidence type="ECO:0000256" key="1">
    <source>
        <dbReference type="ARBA" id="ARBA00022741"/>
    </source>
</evidence>
<name>A0A6L6WNL3_9ACTN</name>
<dbReference type="InterPro" id="IPR002543">
    <property type="entry name" value="FtsK_dom"/>
</dbReference>
<gene>
    <name evidence="8" type="ORF">GPA10_03510</name>
</gene>
<dbReference type="Gene3D" id="3.40.50.300">
    <property type="entry name" value="P-loop containing nucleotide triphosphate hydrolases"/>
    <property type="match status" value="4"/>
</dbReference>
<keyword evidence="2 3" id="KW-0067">ATP-binding</keyword>
<dbReference type="GO" id="GO:0051301">
    <property type="term" value="P:cell division"/>
    <property type="evidence" value="ECO:0007669"/>
    <property type="project" value="UniProtKB-KW"/>
</dbReference>
<feature type="domain" description="FtsK" evidence="7">
    <location>
        <begin position="1014"/>
        <end position="1204"/>
    </location>
</feature>
<keyword evidence="8" id="KW-0132">Cell division</keyword>
<comment type="caution">
    <text evidence="8">The sequence shown here is derived from an EMBL/GenBank/DDBJ whole genome shotgun (WGS) entry which is preliminary data.</text>
</comment>
<proteinExistence type="predicted"/>
<dbReference type="Pfam" id="PF01580">
    <property type="entry name" value="FtsK_SpoIIIE"/>
    <property type="match status" value="2"/>
</dbReference>
<keyword evidence="6" id="KW-0472">Membrane</keyword>
<dbReference type="CDD" id="cd01127">
    <property type="entry name" value="TrwB_TraG_TraD_VirD4"/>
    <property type="match status" value="1"/>
</dbReference>
<protein>
    <submittedName>
        <fullName evidence="8">Cell division protein FtsK</fullName>
    </submittedName>
</protein>
<dbReference type="GO" id="GO:0005524">
    <property type="term" value="F:ATP binding"/>
    <property type="evidence" value="ECO:0007669"/>
    <property type="project" value="UniProtKB-UniRule"/>
</dbReference>
<dbReference type="InterPro" id="IPR003593">
    <property type="entry name" value="AAA+_ATPase"/>
</dbReference>
<dbReference type="PROSITE" id="PS50901">
    <property type="entry name" value="FTSK"/>
    <property type="match status" value="2"/>
</dbReference>
<feature type="binding site" evidence="3">
    <location>
        <begin position="1031"/>
        <end position="1038"/>
    </location>
    <ligand>
        <name>ATP</name>
        <dbReference type="ChEBI" id="CHEBI:30616"/>
    </ligand>
</feature>
<dbReference type="Proteomes" id="UP000483802">
    <property type="component" value="Unassembled WGS sequence"/>
</dbReference>
<feature type="transmembrane region" description="Helical" evidence="6">
    <location>
        <begin position="293"/>
        <end position="311"/>
    </location>
</feature>
<dbReference type="Gene3D" id="2.60.200.20">
    <property type="match status" value="1"/>
</dbReference>
<keyword evidence="6" id="KW-1133">Transmembrane helix</keyword>
<feature type="coiled-coil region" evidence="4">
    <location>
        <begin position="310"/>
        <end position="337"/>
    </location>
</feature>